<dbReference type="GO" id="GO:0019305">
    <property type="term" value="P:dTDP-rhamnose biosynthetic process"/>
    <property type="evidence" value="ECO:0007669"/>
    <property type="project" value="TreeGrafter"/>
</dbReference>
<dbReference type="InterPro" id="IPR029903">
    <property type="entry name" value="RmlD-like-bd"/>
</dbReference>
<feature type="domain" description="RmlD-like substrate binding" evidence="3">
    <location>
        <begin position="16"/>
        <end position="303"/>
    </location>
</feature>
<dbReference type="InterPro" id="IPR036291">
    <property type="entry name" value="NAD(P)-bd_dom_sf"/>
</dbReference>
<keyword evidence="2" id="KW-0521">NADP</keyword>
<dbReference type="InterPro" id="IPR005913">
    <property type="entry name" value="dTDP_dehydrorham_reduct"/>
</dbReference>
<reference evidence="4" key="1">
    <citation type="submission" date="2021-01" db="EMBL/GenBank/DDBJ databases">
        <title>YIM 132084 draft genome.</title>
        <authorList>
            <person name="An D."/>
        </authorList>
    </citation>
    <scope>NUCLEOTIDE SEQUENCE</scope>
    <source>
        <strain evidence="4">YIM 132084</strain>
    </source>
</reference>
<organism evidence="4 5">
    <name type="scientific">Nakamurella leprariae</name>
    <dbReference type="NCBI Taxonomy" id="2803911"/>
    <lineage>
        <taxon>Bacteria</taxon>
        <taxon>Bacillati</taxon>
        <taxon>Actinomycetota</taxon>
        <taxon>Actinomycetes</taxon>
        <taxon>Nakamurellales</taxon>
        <taxon>Nakamurellaceae</taxon>
        <taxon>Nakamurella</taxon>
    </lineage>
</organism>
<evidence type="ECO:0000256" key="2">
    <source>
        <dbReference type="RuleBase" id="RU364082"/>
    </source>
</evidence>
<dbReference type="SUPFAM" id="SSF51735">
    <property type="entry name" value="NAD(P)-binding Rossmann-fold domains"/>
    <property type="match status" value="1"/>
</dbReference>
<comment type="caution">
    <text evidence="4">The sequence shown here is derived from an EMBL/GenBank/DDBJ whole genome shotgun (WGS) entry which is preliminary data.</text>
</comment>
<dbReference type="AlphaFoldDB" id="A0A939C219"/>
<dbReference type="Pfam" id="PF04321">
    <property type="entry name" value="RmlD_sub_bind"/>
    <property type="match status" value="1"/>
</dbReference>
<dbReference type="Gene3D" id="3.90.25.10">
    <property type="entry name" value="UDP-galactose 4-epimerase, domain 1"/>
    <property type="match status" value="1"/>
</dbReference>
<evidence type="ECO:0000313" key="4">
    <source>
        <dbReference type="EMBL" id="MBM9467697.1"/>
    </source>
</evidence>
<proteinExistence type="inferred from homology"/>
<dbReference type="RefSeq" id="WP_205260643.1">
    <property type="nucleotide sequence ID" value="NZ_JAERWK010000012.1"/>
</dbReference>
<evidence type="ECO:0000259" key="3">
    <source>
        <dbReference type="Pfam" id="PF04321"/>
    </source>
</evidence>
<dbReference type="EMBL" id="JAERWK010000012">
    <property type="protein sequence ID" value="MBM9467697.1"/>
    <property type="molecule type" value="Genomic_DNA"/>
</dbReference>
<dbReference type="PANTHER" id="PTHR10491:SF4">
    <property type="entry name" value="METHIONINE ADENOSYLTRANSFERASE 2 SUBUNIT BETA"/>
    <property type="match status" value="1"/>
</dbReference>
<comment type="pathway">
    <text evidence="2">Carbohydrate biosynthesis; dTDP-L-rhamnose biosynthesis.</text>
</comment>
<keyword evidence="2 4" id="KW-0560">Oxidoreductase</keyword>
<evidence type="ECO:0000256" key="1">
    <source>
        <dbReference type="ARBA" id="ARBA00010944"/>
    </source>
</evidence>
<dbReference type="GO" id="GO:0005829">
    <property type="term" value="C:cytosol"/>
    <property type="evidence" value="ECO:0007669"/>
    <property type="project" value="TreeGrafter"/>
</dbReference>
<dbReference type="PANTHER" id="PTHR10491">
    <property type="entry name" value="DTDP-4-DEHYDRORHAMNOSE REDUCTASE"/>
    <property type="match status" value="1"/>
</dbReference>
<accession>A0A939C219</accession>
<dbReference type="Gene3D" id="3.40.50.720">
    <property type="entry name" value="NAD(P)-binding Rossmann-like Domain"/>
    <property type="match status" value="1"/>
</dbReference>
<protein>
    <recommendedName>
        <fullName evidence="2">dTDP-4-dehydrorhamnose reductase</fullName>
        <ecNumber evidence="2">1.1.1.133</ecNumber>
    </recommendedName>
</protein>
<gene>
    <name evidence="4" type="primary">rfbD</name>
    <name evidence="4" type="ORF">JL106_10440</name>
</gene>
<dbReference type="GO" id="GO:0008831">
    <property type="term" value="F:dTDP-4-dehydrorhamnose reductase activity"/>
    <property type="evidence" value="ECO:0007669"/>
    <property type="project" value="UniProtKB-EC"/>
</dbReference>
<dbReference type="NCBIfam" id="TIGR01214">
    <property type="entry name" value="rmlD"/>
    <property type="match status" value="1"/>
</dbReference>
<dbReference type="CDD" id="cd05254">
    <property type="entry name" value="dTDP_HR_like_SDR_e"/>
    <property type="match status" value="1"/>
</dbReference>
<dbReference type="EC" id="1.1.1.133" evidence="2"/>
<evidence type="ECO:0000313" key="5">
    <source>
        <dbReference type="Proteomes" id="UP000663792"/>
    </source>
</evidence>
<keyword evidence="5" id="KW-1185">Reference proteome</keyword>
<sequence>MTDTEAIPTPPAPVAVLVTGARGQLGSDLVLQATAAGLPVVAFGSAELDITDGAAVRAALEAFAAGLPGEARGVVINAAAYTAVDAAETDEARAYAVNEQGPAHLARSAADLGLGLIHVSTDYVFPGDATEAYPVDAPTGPRSVYGASKLAGERAVLAAHPDAHVVRTAWVYGAAGGNFVKTMAALEASRPELSVVDDQQGTPTYSADLAAGLLELATRPVASVPGGVLHLTNAGRTTWFHFARAIFTELGADPARVNPTTTDAFPRPAPRPAFSVLSPDAWTAAGLTPLRSWQDALTAALAEHPAAFKPA</sequence>
<comment type="similarity">
    <text evidence="1 2">Belongs to the dTDP-4-dehydrorhamnose reductase family.</text>
</comment>
<comment type="function">
    <text evidence="2">Catalyzes the reduction of dTDP-6-deoxy-L-lyxo-4-hexulose to yield dTDP-L-rhamnose.</text>
</comment>
<name>A0A939C219_9ACTN</name>
<dbReference type="Proteomes" id="UP000663792">
    <property type="component" value="Unassembled WGS sequence"/>
</dbReference>